<dbReference type="GO" id="GO:0016787">
    <property type="term" value="F:hydrolase activity"/>
    <property type="evidence" value="ECO:0007669"/>
    <property type="project" value="UniProtKB-KW"/>
</dbReference>
<dbReference type="InterPro" id="IPR023198">
    <property type="entry name" value="PGP-like_dom2"/>
</dbReference>
<sequence>MFTTAIFDVDGTILDTEEPILKALQNTLKEELDLEYEKEELIFTLGIPGREALNRLQIQDVERIQSAWEENILSFVKDIKVFEQMDVVMKQLANKNIKMGIVTSKTNEQMINEFEPYGLNDYFSEIITASHTEKHKPHPDPLLACINQLAVEKEKAIYIGDSIYDLQCAKSAGVAFALALWGSKTQKGFEEADYVLEQPSDFVKLF</sequence>
<gene>
    <name evidence="3" type="ORF">NP439_09090</name>
</gene>
<dbReference type="SFLD" id="SFLDG01135">
    <property type="entry name" value="C1.5.6:_HAD__Beta-PGM__Phospha"/>
    <property type="match status" value="1"/>
</dbReference>
<dbReference type="RefSeq" id="WP_256709669.1">
    <property type="nucleotide sequence ID" value="NZ_CP101914.1"/>
</dbReference>
<evidence type="ECO:0000313" key="3">
    <source>
        <dbReference type="EMBL" id="UUI04771.1"/>
    </source>
</evidence>
<protein>
    <submittedName>
        <fullName evidence="3">HAD family hydrolase</fullName>
    </submittedName>
</protein>
<evidence type="ECO:0000256" key="2">
    <source>
        <dbReference type="ARBA" id="ARBA00022842"/>
    </source>
</evidence>
<accession>A0ABY5JXH7</accession>
<dbReference type="EMBL" id="CP101914">
    <property type="protein sequence ID" value="UUI04771.1"/>
    <property type="molecule type" value="Genomic_DNA"/>
</dbReference>
<dbReference type="SUPFAM" id="SSF56784">
    <property type="entry name" value="HAD-like"/>
    <property type="match status" value="1"/>
</dbReference>
<dbReference type="InterPro" id="IPR006439">
    <property type="entry name" value="HAD-SF_hydro_IA"/>
</dbReference>
<dbReference type="NCBIfam" id="TIGR01549">
    <property type="entry name" value="HAD-SF-IA-v1"/>
    <property type="match status" value="1"/>
</dbReference>
<evidence type="ECO:0000256" key="1">
    <source>
        <dbReference type="ARBA" id="ARBA00022801"/>
    </source>
</evidence>
<keyword evidence="1 3" id="KW-0378">Hydrolase</keyword>
<dbReference type="Gene3D" id="1.10.150.240">
    <property type="entry name" value="Putative phosphatase, domain 2"/>
    <property type="match status" value="1"/>
</dbReference>
<proteinExistence type="predicted"/>
<dbReference type="Pfam" id="PF13419">
    <property type="entry name" value="HAD_2"/>
    <property type="match status" value="1"/>
</dbReference>
<organism evidence="3 4">
    <name type="scientific">Oceanobacillus jeddahense</name>
    <dbReference type="NCBI Taxonomy" id="1462527"/>
    <lineage>
        <taxon>Bacteria</taxon>
        <taxon>Bacillati</taxon>
        <taxon>Bacillota</taxon>
        <taxon>Bacilli</taxon>
        <taxon>Bacillales</taxon>
        <taxon>Bacillaceae</taxon>
        <taxon>Oceanobacillus</taxon>
    </lineage>
</organism>
<dbReference type="InterPro" id="IPR036412">
    <property type="entry name" value="HAD-like_sf"/>
</dbReference>
<dbReference type="InterPro" id="IPR041492">
    <property type="entry name" value="HAD_2"/>
</dbReference>
<evidence type="ECO:0000313" key="4">
    <source>
        <dbReference type="Proteomes" id="UP001059773"/>
    </source>
</evidence>
<dbReference type="InterPro" id="IPR050155">
    <property type="entry name" value="HAD-like_hydrolase_sf"/>
</dbReference>
<keyword evidence="2" id="KW-0460">Magnesium</keyword>
<dbReference type="PANTHER" id="PTHR43434:SF26">
    <property type="entry name" value="PYROPHOSPHATASE PPAX"/>
    <property type="match status" value="1"/>
</dbReference>
<dbReference type="Proteomes" id="UP001059773">
    <property type="component" value="Chromosome"/>
</dbReference>
<dbReference type="Gene3D" id="3.40.50.1000">
    <property type="entry name" value="HAD superfamily/HAD-like"/>
    <property type="match status" value="1"/>
</dbReference>
<name>A0ABY5JXH7_9BACI</name>
<keyword evidence="4" id="KW-1185">Reference proteome</keyword>
<dbReference type="SFLD" id="SFLDS00003">
    <property type="entry name" value="Haloacid_Dehalogenase"/>
    <property type="match status" value="1"/>
</dbReference>
<dbReference type="SFLD" id="SFLDG01129">
    <property type="entry name" value="C1.5:_HAD__Beta-PGM__Phosphata"/>
    <property type="match status" value="1"/>
</dbReference>
<reference evidence="3" key="1">
    <citation type="submission" date="2022-07" db="EMBL/GenBank/DDBJ databases">
        <title>FELIX.</title>
        <authorList>
            <person name="Wan K.H."/>
            <person name="Park S."/>
            <person name="Lawrence Q."/>
            <person name="Eichenberger J.P."/>
            <person name="Booth B.W."/>
            <person name="Piaggio A.J."/>
            <person name="Chandler J.C."/>
            <person name="Franklin A.B."/>
            <person name="Celniker S.E."/>
        </authorList>
    </citation>
    <scope>NUCLEOTIDE SEQUENCE</scope>
    <source>
        <strain evidence="3">QA-1986 374</strain>
    </source>
</reference>
<dbReference type="PANTHER" id="PTHR43434">
    <property type="entry name" value="PHOSPHOGLYCOLATE PHOSPHATASE"/>
    <property type="match status" value="1"/>
</dbReference>
<dbReference type="InterPro" id="IPR023214">
    <property type="entry name" value="HAD_sf"/>
</dbReference>